<dbReference type="Proteomes" id="UP000018144">
    <property type="component" value="Unassembled WGS sequence"/>
</dbReference>
<dbReference type="OrthoDB" id="1577640at2759"/>
<evidence type="ECO:0000256" key="1">
    <source>
        <dbReference type="ARBA" id="ARBA00022737"/>
    </source>
</evidence>
<dbReference type="EMBL" id="HF935615">
    <property type="protein sequence ID" value="CCX31591.1"/>
    <property type="molecule type" value="Genomic_DNA"/>
</dbReference>
<proteinExistence type="predicted"/>
<gene>
    <name evidence="3" type="ORF">PCON_11032</name>
</gene>
<protein>
    <recommendedName>
        <fullName evidence="2">Nephrocystin 3-like N-terminal domain-containing protein</fullName>
    </recommendedName>
</protein>
<accession>U4LUE6</accession>
<name>U4LUE6_PYROM</name>
<dbReference type="AlphaFoldDB" id="U4LUE6"/>
<dbReference type="SUPFAM" id="SSF52540">
    <property type="entry name" value="P-loop containing nucleoside triphosphate hydrolases"/>
    <property type="match status" value="1"/>
</dbReference>
<dbReference type="Pfam" id="PF24883">
    <property type="entry name" value="NPHP3_N"/>
    <property type="match status" value="1"/>
</dbReference>
<evidence type="ECO:0000259" key="2">
    <source>
        <dbReference type="Pfam" id="PF24883"/>
    </source>
</evidence>
<organism evidence="3 4">
    <name type="scientific">Pyronema omphalodes (strain CBS 100304)</name>
    <name type="common">Pyronema confluens</name>
    <dbReference type="NCBI Taxonomy" id="1076935"/>
    <lineage>
        <taxon>Eukaryota</taxon>
        <taxon>Fungi</taxon>
        <taxon>Dikarya</taxon>
        <taxon>Ascomycota</taxon>
        <taxon>Pezizomycotina</taxon>
        <taxon>Pezizomycetes</taxon>
        <taxon>Pezizales</taxon>
        <taxon>Pyronemataceae</taxon>
        <taxon>Pyronema</taxon>
    </lineage>
</organism>
<dbReference type="InterPro" id="IPR056884">
    <property type="entry name" value="NPHP3-like_N"/>
</dbReference>
<dbReference type="eggNOG" id="ENOG502SP6Q">
    <property type="taxonomic scope" value="Eukaryota"/>
</dbReference>
<dbReference type="STRING" id="1076935.U4LUE6"/>
<sequence>MFPAMLSQMQQLSNQVTEVKLLVNELASLEENTWSILYGVERVEDKLRDKEMEEKVTLLLLWLSPLQPQKRHDDVRSKRYEETGGWFLNSPKFDTWRQVDGEDQARDSAKNIFACYGIPGAGKSVMSSLVIDNLLDESFTRKDIYVMYLYCDYRDRLQQNVENMVGELLRQAIIALRNGLYDTDDILDSLFQLQIRGKLDISVAINHLMRCIAKFKKSYVCIDALDKSKDEVRKIFLLSLGQMLGGLSGPMLRIFLTGRPQVEPAVQHNLGLTSPITG</sequence>
<reference evidence="3 4" key="1">
    <citation type="journal article" date="2013" name="PLoS Genet.">
        <title>The genome and development-dependent transcriptomes of Pyronema confluens: a window into fungal evolution.</title>
        <authorList>
            <person name="Traeger S."/>
            <person name="Altegoer F."/>
            <person name="Freitag M."/>
            <person name="Gabaldon T."/>
            <person name="Kempken F."/>
            <person name="Kumar A."/>
            <person name="Marcet-Houben M."/>
            <person name="Poggeler S."/>
            <person name="Stajich J.E."/>
            <person name="Nowrousian M."/>
        </authorList>
    </citation>
    <scope>NUCLEOTIDE SEQUENCE [LARGE SCALE GENOMIC DNA]</scope>
    <source>
        <strain evidence="4">CBS 100304</strain>
        <tissue evidence="3">Vegetative mycelium</tissue>
    </source>
</reference>
<dbReference type="PANTHER" id="PTHR10039">
    <property type="entry name" value="AMELOGENIN"/>
    <property type="match status" value="1"/>
</dbReference>
<feature type="domain" description="Nephrocystin 3-like N-terminal" evidence="2">
    <location>
        <begin position="83"/>
        <end position="259"/>
    </location>
</feature>
<keyword evidence="4" id="KW-1185">Reference proteome</keyword>
<keyword evidence="1" id="KW-0677">Repeat</keyword>
<dbReference type="PANTHER" id="PTHR10039:SF16">
    <property type="entry name" value="GPI INOSITOL-DEACYLASE"/>
    <property type="match status" value="1"/>
</dbReference>
<evidence type="ECO:0000313" key="4">
    <source>
        <dbReference type="Proteomes" id="UP000018144"/>
    </source>
</evidence>
<dbReference type="InterPro" id="IPR027417">
    <property type="entry name" value="P-loop_NTPase"/>
</dbReference>
<evidence type="ECO:0000313" key="3">
    <source>
        <dbReference type="EMBL" id="CCX31591.1"/>
    </source>
</evidence>
<dbReference type="Gene3D" id="3.40.50.300">
    <property type="entry name" value="P-loop containing nucleotide triphosphate hydrolases"/>
    <property type="match status" value="1"/>
</dbReference>